<dbReference type="Gene3D" id="3.90.400.10">
    <property type="entry name" value="Oligo-1,6-glucosidase, Domain 2"/>
    <property type="match status" value="2"/>
</dbReference>
<evidence type="ECO:0000256" key="8">
    <source>
        <dbReference type="SAM" id="SignalP"/>
    </source>
</evidence>
<gene>
    <name evidence="10" type="ORF">SFRICE_002501</name>
</gene>
<comment type="catalytic activity">
    <reaction evidence="1">
        <text>Hydrolysis of terminal, non-reducing (1-&gt;4)-linked alpha-D-glucose residues with release of alpha-D-glucose.</text>
        <dbReference type="EC" id="3.2.1.20"/>
    </reaction>
</comment>
<dbReference type="CDD" id="cd11328">
    <property type="entry name" value="AmyAc_maltase"/>
    <property type="match status" value="2"/>
</dbReference>
<evidence type="ECO:0000256" key="2">
    <source>
        <dbReference type="ARBA" id="ARBA00008061"/>
    </source>
</evidence>
<evidence type="ECO:0000256" key="6">
    <source>
        <dbReference type="ARBA" id="ARBA00023295"/>
    </source>
</evidence>
<dbReference type="AlphaFoldDB" id="A0A2H1W014"/>
<comment type="similarity">
    <text evidence="2">Belongs to the glycosyl hydrolase 13 family.</text>
</comment>
<accession>A0A2H1W014</accession>
<feature type="signal peptide" evidence="8">
    <location>
        <begin position="1"/>
        <end position="18"/>
    </location>
</feature>
<evidence type="ECO:0000256" key="1">
    <source>
        <dbReference type="ARBA" id="ARBA00001657"/>
    </source>
</evidence>
<evidence type="ECO:0000259" key="9">
    <source>
        <dbReference type="SMART" id="SM00642"/>
    </source>
</evidence>
<evidence type="ECO:0000256" key="3">
    <source>
        <dbReference type="ARBA" id="ARBA00012741"/>
    </source>
</evidence>
<feature type="compositionally biased region" description="Gly residues" evidence="7">
    <location>
        <begin position="583"/>
        <end position="607"/>
    </location>
</feature>
<proteinExistence type="inferred from homology"/>
<dbReference type="EMBL" id="ODYU01005517">
    <property type="protein sequence ID" value="SOQ46439.1"/>
    <property type="molecule type" value="Genomic_DNA"/>
</dbReference>
<dbReference type="EC" id="3.2.1.20" evidence="3"/>
<sequence>MRLLGLLVLAAAAVGVSCVDMWFNSAVVYQIYPRSFMDSNGDGIGDLNGIKQKLPYLQELGVDAIWLSPIYKSPMYDFGYDIADYKSIATEYGTMDDFDALMVEAKRLGVRVVLDYVPNHTSNESVWFKNSIDRVDNYTDYYVWADGIPDATNASILHPPSNWISVFRNSAWEYNAKRGQYYLHQFVIGQPDINYRSPLLREEMKDVLRFWLKKGVSGFRVDAVNMLYEVDPADFGNVYPDEPMSNTTTDTNDYGYLLHPYTKDLNETYYVVYDWRDVLNEFAQNESKIMMTEAYTDMDLMMRYYGEGSRDGSIPFNFIFLGELNGQSTANNMSTVIQKWMSNMPSGKVANWVNGNHDNTRMASKHGVKRVDAMNMLALILPGVTITYQGEELGMTDGNISWVDTKDPQACNTEDPINYWKSSRDPARTPFHWDATANAGFSTSSSTWLPVADNYQTVNVAVEKAAAKSHYKASYPFYKDVVALKHTAAVASGSLGTHALSSDVLVVTRVPTSTSDATYVAILNLASSSTTVNLNSIAGVPEAMRVVASGVDCALNKEVLVQRTSVTVSGNCAMVLKTNTGSDSGGNGNGTDSGGNGNGTDSGGNGNGTIPTPAGSATTFTIPLIRSLTPFQPKGSTIMGGFSAKMRKILLLVIATAAAVSGVDEWWHSAVIYQIYPRSFKDSNGDGIGDINGITSKLPYLKDIGVDAIWLSPIFLSPMFDFGYDITDYKKIAPEYGTMEDFNKLMAEAKKLGLRVVLDYVINHTSNDSEWFIKSTQRDPNYADYYIWAHGKPDPKNPDYLGPPNNWVSVFRKSAWEYNVQRGQYYLHQFAVGQPDLNFRNAKVVEEMKDVLRFWLEKGVSGIRIDAVNHLYEVDPANHDGHYPDEPLSGAPGATPEDYNYLNHIYTKDQNETYNIVYDLKVILDQYTEKQNDSKIMLTEAYADLPKIMRYYGDKNRNGSVPFNFFYMTELTNKSNARDIKMAIDKWMTHMPAGKVANWVNGNHDQSRLASKFGVDRVDVMNMLALILPGITITYQGEEIGMTDGHISWKDTKDPQACNTEDPVNYYKSSRDPARTPFHWDATANAGFSTGSSTWLPVADNYQTVNVAVEKAAAKSHLKFYKEVVAVKRLPAVRSGDLEVRALCENVIAVARYLPGHPVVVGVINLFDAEIPVDLNSIHLLPRDLQVEASGAYCKLEKGDKVQKGKVTMSPHCALVLSSTQNCCAAPK</sequence>
<dbReference type="PANTHER" id="PTHR10357:SF179">
    <property type="entry name" value="NEUTRAL AND BASIC AMINO ACID TRANSPORT PROTEIN RBAT"/>
    <property type="match status" value="1"/>
</dbReference>
<name>A0A2H1W014_SPOFR</name>
<dbReference type="SUPFAM" id="SSF51445">
    <property type="entry name" value="(Trans)glycosidases"/>
    <property type="match status" value="2"/>
</dbReference>
<dbReference type="Gene3D" id="3.20.20.80">
    <property type="entry name" value="Glycosidases"/>
    <property type="match status" value="2"/>
</dbReference>
<keyword evidence="4" id="KW-0378">Hydrolase</keyword>
<dbReference type="InterPro" id="IPR017853">
    <property type="entry name" value="GH"/>
</dbReference>
<evidence type="ECO:0000313" key="10">
    <source>
        <dbReference type="EMBL" id="SOQ46439.1"/>
    </source>
</evidence>
<keyword evidence="5" id="KW-0325">Glycoprotein</keyword>
<keyword evidence="8" id="KW-0732">Signal</keyword>
<reference evidence="10" key="1">
    <citation type="submission" date="2016-07" db="EMBL/GenBank/DDBJ databases">
        <authorList>
            <person name="Bretaudeau A."/>
        </authorList>
    </citation>
    <scope>NUCLEOTIDE SEQUENCE</scope>
    <source>
        <strain evidence="10">Rice</strain>
        <tissue evidence="10">Whole body</tissue>
    </source>
</reference>
<protein>
    <recommendedName>
        <fullName evidence="3">alpha-glucosidase</fullName>
        <ecNumber evidence="3">3.2.1.20</ecNumber>
    </recommendedName>
</protein>
<dbReference type="PANTHER" id="PTHR10357">
    <property type="entry name" value="ALPHA-AMYLASE FAMILY MEMBER"/>
    <property type="match status" value="1"/>
</dbReference>
<evidence type="ECO:0000256" key="7">
    <source>
        <dbReference type="SAM" id="MobiDB-lite"/>
    </source>
</evidence>
<organism evidence="10">
    <name type="scientific">Spodoptera frugiperda</name>
    <name type="common">Fall armyworm</name>
    <dbReference type="NCBI Taxonomy" id="7108"/>
    <lineage>
        <taxon>Eukaryota</taxon>
        <taxon>Metazoa</taxon>
        <taxon>Ecdysozoa</taxon>
        <taxon>Arthropoda</taxon>
        <taxon>Hexapoda</taxon>
        <taxon>Insecta</taxon>
        <taxon>Pterygota</taxon>
        <taxon>Neoptera</taxon>
        <taxon>Endopterygota</taxon>
        <taxon>Lepidoptera</taxon>
        <taxon>Glossata</taxon>
        <taxon>Ditrysia</taxon>
        <taxon>Noctuoidea</taxon>
        <taxon>Noctuidae</taxon>
        <taxon>Amphipyrinae</taxon>
        <taxon>Spodoptera</taxon>
    </lineage>
</organism>
<dbReference type="GO" id="GO:0005975">
    <property type="term" value="P:carbohydrate metabolic process"/>
    <property type="evidence" value="ECO:0007669"/>
    <property type="project" value="InterPro"/>
</dbReference>
<evidence type="ECO:0000256" key="5">
    <source>
        <dbReference type="ARBA" id="ARBA00023180"/>
    </source>
</evidence>
<dbReference type="PROSITE" id="PS51257">
    <property type="entry name" value="PROKAR_LIPOPROTEIN"/>
    <property type="match status" value="1"/>
</dbReference>
<feature type="domain" description="Glycosyl hydrolase family 13 catalytic" evidence="9">
    <location>
        <begin position="674"/>
        <end position="1075"/>
    </location>
</feature>
<dbReference type="GO" id="GO:0004558">
    <property type="term" value="F:alpha-1,4-glucosidase activity"/>
    <property type="evidence" value="ECO:0007669"/>
    <property type="project" value="UniProtKB-EC"/>
</dbReference>
<feature type="chain" id="PRO_5013776279" description="alpha-glucosidase" evidence="8">
    <location>
        <begin position="19"/>
        <end position="1228"/>
    </location>
</feature>
<evidence type="ECO:0000256" key="4">
    <source>
        <dbReference type="ARBA" id="ARBA00022801"/>
    </source>
</evidence>
<dbReference type="FunFam" id="3.90.400.10:FF:000001">
    <property type="entry name" value="Maltase A3, isoform A"/>
    <property type="match status" value="2"/>
</dbReference>
<dbReference type="Pfam" id="PF00128">
    <property type="entry name" value="Alpha-amylase"/>
    <property type="match status" value="2"/>
</dbReference>
<dbReference type="SMART" id="SM00642">
    <property type="entry name" value="Aamy"/>
    <property type="match status" value="2"/>
</dbReference>
<dbReference type="InterPro" id="IPR006047">
    <property type="entry name" value="GH13_cat_dom"/>
</dbReference>
<feature type="region of interest" description="Disordered" evidence="7">
    <location>
        <begin position="579"/>
        <end position="612"/>
    </location>
</feature>
<dbReference type="InterPro" id="IPR045857">
    <property type="entry name" value="O16G_dom_2"/>
</dbReference>
<keyword evidence="6" id="KW-0326">Glycosidase</keyword>
<dbReference type="FunFam" id="3.20.20.80:FF:000064">
    <property type="entry name" value="Oligo-1,6-glucosidase"/>
    <property type="match status" value="1"/>
</dbReference>
<feature type="domain" description="Glycosyl hydrolase family 13 catalytic" evidence="9">
    <location>
        <begin position="30"/>
        <end position="428"/>
    </location>
</feature>